<dbReference type="Pfam" id="PF01554">
    <property type="entry name" value="MatE"/>
    <property type="match status" value="2"/>
</dbReference>
<evidence type="ECO:0000256" key="6">
    <source>
        <dbReference type="ARBA" id="ARBA00023136"/>
    </source>
</evidence>
<proteinExistence type="predicted"/>
<dbReference type="PANTHER" id="PTHR42925:SF1">
    <property type="entry name" value="VIRULENCE FACTOR MVIN"/>
    <property type="match status" value="1"/>
</dbReference>
<keyword evidence="5 7" id="KW-1133">Transmembrane helix</keyword>
<evidence type="ECO:0000256" key="1">
    <source>
        <dbReference type="ARBA" id="ARBA00004651"/>
    </source>
</evidence>
<dbReference type="GO" id="GO:0005886">
    <property type="term" value="C:plasma membrane"/>
    <property type="evidence" value="ECO:0007669"/>
    <property type="project" value="UniProtKB-SubCell"/>
</dbReference>
<evidence type="ECO:0000256" key="7">
    <source>
        <dbReference type="SAM" id="Phobius"/>
    </source>
</evidence>
<dbReference type="NCBIfam" id="TIGR00797">
    <property type="entry name" value="matE"/>
    <property type="match status" value="1"/>
</dbReference>
<keyword evidence="6 7" id="KW-0472">Membrane</keyword>
<accession>A0A2P8QZT4</accession>
<dbReference type="GO" id="GO:0015297">
    <property type="term" value="F:antiporter activity"/>
    <property type="evidence" value="ECO:0007669"/>
    <property type="project" value="InterPro"/>
</dbReference>
<evidence type="ECO:0000256" key="2">
    <source>
        <dbReference type="ARBA" id="ARBA00022448"/>
    </source>
</evidence>
<comment type="caution">
    <text evidence="8">The sequence shown here is derived from an EMBL/GenBank/DDBJ whole genome shotgun (WGS) entry which is preliminary data.</text>
</comment>
<keyword evidence="3" id="KW-1003">Cell membrane</keyword>
<evidence type="ECO:0000256" key="3">
    <source>
        <dbReference type="ARBA" id="ARBA00022475"/>
    </source>
</evidence>
<protein>
    <submittedName>
        <fullName evidence="8">MATE family efflux transporter</fullName>
    </submittedName>
</protein>
<evidence type="ECO:0000256" key="4">
    <source>
        <dbReference type="ARBA" id="ARBA00022692"/>
    </source>
</evidence>
<comment type="subcellular location">
    <subcellularLocation>
        <location evidence="1">Cell membrane</location>
        <topology evidence="1">Multi-pass membrane protein</topology>
    </subcellularLocation>
</comment>
<evidence type="ECO:0000256" key="5">
    <source>
        <dbReference type="ARBA" id="ARBA00022989"/>
    </source>
</evidence>
<keyword evidence="2" id="KW-0813">Transport</keyword>
<name>A0A2P8QZT4_9BACT</name>
<feature type="transmembrane region" description="Helical" evidence="7">
    <location>
        <begin position="80"/>
        <end position="105"/>
    </location>
</feature>
<feature type="transmembrane region" description="Helical" evidence="7">
    <location>
        <begin position="125"/>
        <end position="147"/>
    </location>
</feature>
<feature type="transmembrane region" description="Helical" evidence="7">
    <location>
        <begin position="350"/>
        <end position="368"/>
    </location>
</feature>
<dbReference type="Proteomes" id="UP000240535">
    <property type="component" value="Unassembled WGS sequence"/>
</dbReference>
<dbReference type="RefSeq" id="WP_106871831.1">
    <property type="nucleotide sequence ID" value="NZ_CP053841.1"/>
</dbReference>
<feature type="transmembrane region" description="Helical" evidence="7">
    <location>
        <begin position="45"/>
        <end position="68"/>
    </location>
</feature>
<keyword evidence="9" id="KW-1185">Reference proteome</keyword>
<dbReference type="PANTHER" id="PTHR42925">
    <property type="entry name" value="MULTIDRUG AND TOXIN EFFLUX PROTEIN MATE FAMILY"/>
    <property type="match status" value="1"/>
</dbReference>
<dbReference type="InterPro" id="IPR002528">
    <property type="entry name" value="MATE_fam"/>
</dbReference>
<dbReference type="PIRSF" id="PIRSF006603">
    <property type="entry name" value="DinF"/>
    <property type="match status" value="1"/>
</dbReference>
<gene>
    <name evidence="8" type="ORF">CQ405_06360</name>
</gene>
<reference evidence="9" key="1">
    <citation type="submission" date="2017-10" db="EMBL/GenBank/DDBJ databases">
        <title>Campylobacter species from seals.</title>
        <authorList>
            <person name="Gilbert M.J."/>
            <person name="Zomer A.L."/>
            <person name="Timmerman A.J."/>
            <person name="Duim B."/>
            <person name="Wagenaar J.A."/>
        </authorList>
    </citation>
    <scope>NUCLEOTIDE SEQUENCE [LARGE SCALE GENOMIC DNA]</scope>
    <source>
        <strain evidence="9">17S00004-5</strain>
    </source>
</reference>
<dbReference type="InterPro" id="IPR048279">
    <property type="entry name" value="MdtK-like"/>
</dbReference>
<dbReference type="CDD" id="cd13134">
    <property type="entry name" value="MATE_like_8"/>
    <property type="match status" value="1"/>
</dbReference>
<dbReference type="GO" id="GO:0042910">
    <property type="term" value="F:xenobiotic transmembrane transporter activity"/>
    <property type="evidence" value="ECO:0007669"/>
    <property type="project" value="InterPro"/>
</dbReference>
<feature type="transmembrane region" description="Helical" evidence="7">
    <location>
        <begin position="315"/>
        <end position="338"/>
    </location>
</feature>
<feature type="transmembrane region" description="Helical" evidence="7">
    <location>
        <begin position="270"/>
        <end position="294"/>
    </location>
</feature>
<keyword evidence="4 7" id="KW-0812">Transmembrane</keyword>
<sequence length="441" mass="48947">MDKNITLTRLFIPIYLTMLLNLATLVINTYMISLVDPRLVGALAAGHQVFILFLNVFNLLGVGCSVVISQALGAKNNKLAIRAIHISISLNFLIGLICGIIVFIFARNILNLMQIPTEISDESYVYLRIISIIFFIDGVAIILATVARVYGFANYALMASLLMNVVIIIGNILSLFEPFGLPYYGLMGVGISTIAGKIIGVAFYFIILIKIMKIPIIFKLFVNAKIYIAKKILKVGLPSAGENLLWSLQYLVAFSFVASMGEDSLAVQTIYFQFSSFIFFAAIALGLSNQVIVARFVGASENEQAYNHTFKTAKIGFISTFLFVGGVFVCQDFLMNLMNLTENMKTLMRPLFYVSFFLEFSRTLNIVMVNALKASGDVKFPFVTGAASMWLISIPLGYLLGITLGYGIIGIWIAFVIDETIRGLINMFRWISRKWIGKKLV</sequence>
<dbReference type="InterPro" id="IPR047135">
    <property type="entry name" value="YsiQ"/>
</dbReference>
<feature type="transmembrane region" description="Helical" evidence="7">
    <location>
        <begin position="154"/>
        <end position="176"/>
    </location>
</feature>
<feature type="transmembrane region" description="Helical" evidence="7">
    <location>
        <begin position="182"/>
        <end position="209"/>
    </location>
</feature>
<dbReference type="AlphaFoldDB" id="A0A2P8QZT4"/>
<evidence type="ECO:0000313" key="9">
    <source>
        <dbReference type="Proteomes" id="UP000240535"/>
    </source>
</evidence>
<feature type="transmembrane region" description="Helical" evidence="7">
    <location>
        <begin position="12"/>
        <end position="33"/>
    </location>
</feature>
<organism evidence="8 9">
    <name type="scientific">Campylobacter blaseri</name>
    <dbReference type="NCBI Taxonomy" id="2042961"/>
    <lineage>
        <taxon>Bacteria</taxon>
        <taxon>Pseudomonadati</taxon>
        <taxon>Campylobacterota</taxon>
        <taxon>Epsilonproteobacteria</taxon>
        <taxon>Campylobacterales</taxon>
        <taxon>Campylobacteraceae</taxon>
        <taxon>Campylobacter</taxon>
    </lineage>
</organism>
<evidence type="ECO:0000313" key="8">
    <source>
        <dbReference type="EMBL" id="PSM51748.1"/>
    </source>
</evidence>
<dbReference type="OrthoDB" id="9806302at2"/>
<dbReference type="EMBL" id="PDHH01000005">
    <property type="protein sequence ID" value="PSM51748.1"/>
    <property type="molecule type" value="Genomic_DNA"/>
</dbReference>